<evidence type="ECO:0000256" key="2">
    <source>
        <dbReference type="SAM" id="MobiDB-lite"/>
    </source>
</evidence>
<name>A0A316UFD1_9BASI</name>
<evidence type="ECO:0000256" key="1">
    <source>
        <dbReference type="RuleBase" id="RU004374"/>
    </source>
</evidence>
<feature type="compositionally biased region" description="Low complexity" evidence="2">
    <location>
        <begin position="211"/>
        <end position="222"/>
    </location>
</feature>
<dbReference type="Pfam" id="PF01652">
    <property type="entry name" value="IF4E"/>
    <property type="match status" value="1"/>
</dbReference>
<gene>
    <name evidence="3" type="ORF">BCV69DRAFT_280736</name>
</gene>
<feature type="region of interest" description="Disordered" evidence="2">
    <location>
        <begin position="131"/>
        <end position="306"/>
    </location>
</feature>
<feature type="region of interest" description="Disordered" evidence="2">
    <location>
        <begin position="342"/>
        <end position="388"/>
    </location>
</feature>
<feature type="compositionally biased region" description="Polar residues" evidence="2">
    <location>
        <begin position="360"/>
        <end position="373"/>
    </location>
</feature>
<feature type="compositionally biased region" description="Low complexity" evidence="2">
    <location>
        <begin position="104"/>
        <end position="114"/>
    </location>
</feature>
<dbReference type="SUPFAM" id="SSF55418">
    <property type="entry name" value="eIF4e-like"/>
    <property type="match status" value="1"/>
</dbReference>
<dbReference type="PANTHER" id="PTHR11960:SF73">
    <property type="entry name" value="TRANSLATION INITIATION FACTOR 4E, PUTATIVE-RELATED"/>
    <property type="match status" value="1"/>
</dbReference>
<feature type="compositionally biased region" description="Low complexity" evidence="2">
    <location>
        <begin position="23"/>
        <end position="58"/>
    </location>
</feature>
<protein>
    <submittedName>
        <fullName evidence="3">Translation initiation factor eIF4e</fullName>
    </submittedName>
</protein>
<dbReference type="GO" id="GO:0016281">
    <property type="term" value="C:eukaryotic translation initiation factor 4F complex"/>
    <property type="evidence" value="ECO:0007669"/>
    <property type="project" value="TreeGrafter"/>
</dbReference>
<organism evidence="3 4">
    <name type="scientific">Pseudomicrostroma glucosiphilum</name>
    <dbReference type="NCBI Taxonomy" id="1684307"/>
    <lineage>
        <taxon>Eukaryota</taxon>
        <taxon>Fungi</taxon>
        <taxon>Dikarya</taxon>
        <taxon>Basidiomycota</taxon>
        <taxon>Ustilaginomycotina</taxon>
        <taxon>Exobasidiomycetes</taxon>
        <taxon>Microstromatales</taxon>
        <taxon>Microstromatales incertae sedis</taxon>
        <taxon>Pseudomicrostroma</taxon>
    </lineage>
</organism>
<dbReference type="PANTHER" id="PTHR11960">
    <property type="entry name" value="EUKARYOTIC TRANSLATION INITIATION FACTOR 4E RELATED"/>
    <property type="match status" value="1"/>
</dbReference>
<dbReference type="RefSeq" id="XP_025350281.1">
    <property type="nucleotide sequence ID" value="XM_025491715.1"/>
</dbReference>
<evidence type="ECO:0000313" key="3">
    <source>
        <dbReference type="EMBL" id="PWN23121.1"/>
    </source>
</evidence>
<keyword evidence="1 3" id="KW-0396">Initiation factor</keyword>
<feature type="compositionally biased region" description="Low complexity" evidence="2">
    <location>
        <begin position="67"/>
        <end position="77"/>
    </location>
</feature>
<keyword evidence="1" id="KW-0648">Protein biosynthesis</keyword>
<dbReference type="InterPro" id="IPR023398">
    <property type="entry name" value="TIF_eIF4e-like"/>
</dbReference>
<dbReference type="Gene3D" id="3.30.760.10">
    <property type="entry name" value="RNA Cap, Translation Initiation Factor Eif4e"/>
    <property type="match status" value="1"/>
</dbReference>
<dbReference type="GO" id="GO:0003743">
    <property type="term" value="F:translation initiation factor activity"/>
    <property type="evidence" value="ECO:0007669"/>
    <property type="project" value="UniProtKB-KW"/>
</dbReference>
<feature type="compositionally biased region" description="Gly residues" evidence="2">
    <location>
        <begin position="604"/>
        <end position="615"/>
    </location>
</feature>
<keyword evidence="4" id="KW-1185">Reference proteome</keyword>
<feature type="compositionally biased region" description="Low complexity" evidence="2">
    <location>
        <begin position="164"/>
        <end position="176"/>
    </location>
</feature>
<sequence>MAEVEQADEAPVSTLSTDPNNDAATTPTSAAATQGTATPLGSPAPTSTAGTSPPTSSTDASRYEGCSASNSADSANAKVSGAPSGRPPTLSDIAARMKLDGADAPDSPSSNNHSSHLDVVAPLKGRLGLAGRLNSYSSDTASGQSESEGDAKQPTPVAFGVPPSTSKSSGQSQQQSDLASTEDKSSPNTSGKGKTLPTLEEIRERLNRKGQATTQTTPASSSGVTSAAAKVKTTEGSPVTSQTLSGAESTSQDRYISPSGAHGLGDASRQPGTSAAQKAEEKDGMPPPNASAMLPPASTKPLTKVSLASSKVNATLSVPATGRSAPGTHPLQHEWTLYFDSKEGGPSSVSSSPLGAATRAGNSPTKATSPSLESSAAPSGPSKGASNSETWEAALKKVGEYRTVESFMSVFGTIKRPSTLERNANYHLFKDGIKPMWEDPANARGGKWVLTFDRKLSNPALVDRSWIWLVLALIGEELDADDEVTGAVVSTRPKFDRIALWVRGKQDVKRVNEIGRKLIDLLQVESEPGVALEFSSNSTGSHSRSAHYGSQIFLGFSNGAVPPSGSSNDRQSTSATASATRGASALTAGSPPTRLGSGRSAAGFGSGGFGTGGLMGRTNASSVGGGGLLGRTQSGTKR</sequence>
<dbReference type="STRING" id="1684307.A0A316UFD1"/>
<feature type="compositionally biased region" description="Polar residues" evidence="2">
    <location>
        <begin position="134"/>
        <end position="146"/>
    </location>
</feature>
<dbReference type="GO" id="GO:0000340">
    <property type="term" value="F:RNA 7-methylguanosine cap binding"/>
    <property type="evidence" value="ECO:0007669"/>
    <property type="project" value="TreeGrafter"/>
</dbReference>
<feature type="region of interest" description="Disordered" evidence="2">
    <location>
        <begin position="1"/>
        <end position="119"/>
    </location>
</feature>
<evidence type="ECO:0000313" key="4">
    <source>
        <dbReference type="Proteomes" id="UP000245942"/>
    </source>
</evidence>
<comment type="similarity">
    <text evidence="1">Belongs to the eukaryotic initiation factor 4E family.</text>
</comment>
<proteinExistence type="inferred from homology"/>
<feature type="compositionally biased region" description="Low complexity" evidence="2">
    <location>
        <begin position="374"/>
        <end position="388"/>
    </location>
</feature>
<feature type="compositionally biased region" description="Low complexity" evidence="2">
    <location>
        <begin position="572"/>
        <end position="603"/>
    </location>
</feature>
<dbReference type="AlphaFoldDB" id="A0A316UFD1"/>
<reference evidence="3 4" key="1">
    <citation type="journal article" date="2018" name="Mol. Biol. Evol.">
        <title>Broad Genomic Sampling Reveals a Smut Pathogenic Ancestry of the Fungal Clade Ustilaginomycotina.</title>
        <authorList>
            <person name="Kijpornyongpan T."/>
            <person name="Mondo S.J."/>
            <person name="Barry K."/>
            <person name="Sandor L."/>
            <person name="Lee J."/>
            <person name="Lipzen A."/>
            <person name="Pangilinan J."/>
            <person name="LaButti K."/>
            <person name="Hainaut M."/>
            <person name="Henrissat B."/>
            <person name="Grigoriev I.V."/>
            <person name="Spatafora J.W."/>
            <person name="Aime M.C."/>
        </authorList>
    </citation>
    <scope>NUCLEOTIDE SEQUENCE [LARGE SCALE GENOMIC DNA]</scope>
    <source>
        <strain evidence="3 4">MCA 4718</strain>
    </source>
</reference>
<dbReference type="EMBL" id="KZ819322">
    <property type="protein sequence ID" value="PWN23121.1"/>
    <property type="molecule type" value="Genomic_DNA"/>
</dbReference>
<keyword evidence="1" id="KW-0694">RNA-binding</keyword>
<dbReference type="GeneID" id="37013449"/>
<feature type="compositionally biased region" description="Polar residues" evidence="2">
    <location>
        <begin position="234"/>
        <end position="254"/>
    </location>
</feature>
<feature type="compositionally biased region" description="Polar residues" evidence="2">
    <location>
        <begin position="13"/>
        <end position="22"/>
    </location>
</feature>
<feature type="region of interest" description="Disordered" evidence="2">
    <location>
        <begin position="560"/>
        <end position="638"/>
    </location>
</feature>
<dbReference type="InterPro" id="IPR001040">
    <property type="entry name" value="TIF_eIF_4E"/>
</dbReference>
<dbReference type="OrthoDB" id="590761at2759"/>
<dbReference type="Proteomes" id="UP000245942">
    <property type="component" value="Unassembled WGS sequence"/>
</dbReference>
<accession>A0A316UFD1</accession>